<dbReference type="CTD" id="6095956"/>
<feature type="coiled-coil region" evidence="1">
    <location>
        <begin position="1530"/>
        <end position="1562"/>
    </location>
</feature>
<proteinExistence type="predicted"/>
<sequence length="1563" mass="181164">MNLSTTISDDVTPTTAREEAVIVDPDVASTSTQLMPKKGILKRSSSQNNFPRKDTTVQQNVNGHFFELKQSSARATDRPTTKIPKLTLTWSEKNAVTIYGDTTSDEATTETDDIQVPIIAPISTVQHLSSPTRRNIRLNEYLTKIATKIPFNMNTKEANVSSERQTAILYDDDENEDEDMTITNDNDEVAHDNNDNDEHSKINGDNQQHDNVTVIGNSHIAGKWWFGKSIKNIPHCAKWGCTHNHRDKEFTDNDGKYLTPTQQRLKEIHHLRKQLKLTLAQLEDKDLHLNELRDQLRDLESVVNSMNNIDRQHQLLLQHKESNEDYEREKQKLIDKHEIRVRQLIQEAVDARAEMMKLQMALKQQEEVKAKIEAKDAEVMTETTDDILHCSKLSQILSSFPSSPQVERTVEHRAIQVSQDLPLQLQAYENEAMAWRMKAAQLEMVLKDQIFKTKQGITPELEKCRNENEHLRMYIKNMEANITNNTMIDSDFELNLNPILTTNITDCYSQYCEERRKQLMDENQRLNKKVEEDKLRLNECDEDISMLHSTIHSMEEENRKNFLIIEQMSKEIEEKSAEIEAANITAIRLQSEIAMKTKAICYLEERHQIYRNTILDNHLVIKDESTDNWKRGFSDPRFIVNVSKRVQTDLTQETLRTNEVNFVSLTDKLEVLKKEFSSKESDMLERFQEIEKALLIKSSLVNSLANQLEEADREATRSTDLHQKEREIFQEKLHELGQIAKNVPILQFEIDKLQQERSLLEYQLRNAKEEYEAGLDVALAESLKKYHKQSNYWAEKVSAINASNELLRNENIALKRSIDELKLRAQIQRADLSKRLTSSISHVTHLKKQLNRSTRDVQVDVHPRVVSKYVACRPNARHKMTDIEKGDLFDEVEERLKICQNELIITRQQVAMLQQKLYDSIQIQVNDYSMDNSNSSVNVSSTDTTKLCASVKTNGSEECNLMLKNLRGQIEKIKKQNYHLAMQLVGIETEKENLLDSQQQQKQHQQMSHHILENDIHNELDLELGHYENERQRLEEHIAILEKVEVERSKLLRLLKNKKVLEEKCNSDTFVQAILQNSFSPAHTQYNSTTFIDDYRKITTNEKIHIKRWMSVPHLVRLSAIGASTTSSEIATLRERNCILTRNNTRLNEELINLKYITESSSNNKNNSSNKSSLPAVNENLPTFDLATDLMQVQEDLENVIIQIDKLGILNEIKNNNCLNKSTSLSLTKRNSLTSDFTDDVNELKSALNRLHDEYDTIVEQLNRVTLNFQEACRELNLYKHELSHNAFIYSNDKRLPRSRSFVEIGRATVDLNEYIRWKEKAGTMFRELNRIRKEYGACDGERRELRMQLVMLRGELGLTQCQLAEMLSMQRRKQHESISNASIISINDLSSSMLNKRKKIKSRLLHGKSSDKFWDAMDSSSAIFFTACTSVSSSINDIMCSTSEPELAATKFEGVREYRFSNHNHCNCYLLPTYSQESRKLAYLENCQLNSEKREEIIKLSKLQTKSLSKIEVQEKDISEKLLSFEVQNVKNREKLKNQQKQVAEIKKQQIKLTKEELNKQP</sequence>
<reference evidence="5" key="3">
    <citation type="submission" date="2020-12" db="UniProtKB">
        <authorList>
            <consortium name="WormBaseParasite"/>
        </authorList>
    </citation>
    <scope>IDENTIFICATION</scope>
</reference>
<feature type="compositionally biased region" description="Acidic residues" evidence="2">
    <location>
        <begin position="171"/>
        <end position="180"/>
    </location>
</feature>
<dbReference type="AlphaFoldDB" id="A0A4E9EVT7"/>
<dbReference type="EMBL" id="CAAKNF010000196">
    <property type="protein sequence ID" value="VIO88254.1"/>
    <property type="molecule type" value="Genomic_DNA"/>
</dbReference>
<feature type="coiled-coil region" evidence="1">
    <location>
        <begin position="509"/>
        <end position="592"/>
    </location>
</feature>
<evidence type="ECO:0000256" key="2">
    <source>
        <dbReference type="SAM" id="MobiDB-lite"/>
    </source>
</evidence>
<evidence type="ECO:0000313" key="5">
    <source>
        <dbReference type="WBParaSite" id="Bm5953a.1"/>
    </source>
</evidence>
<gene>
    <name evidence="3 5" type="primary">Bm5953</name>
    <name evidence="3" type="ORF">BM_BM5953</name>
</gene>
<organism evidence="3">
    <name type="scientific">Brugia malayi</name>
    <name type="common">Filarial nematode worm</name>
    <dbReference type="NCBI Taxonomy" id="6279"/>
    <lineage>
        <taxon>Eukaryota</taxon>
        <taxon>Metazoa</taxon>
        <taxon>Ecdysozoa</taxon>
        <taxon>Nematoda</taxon>
        <taxon>Chromadorea</taxon>
        <taxon>Rhabditida</taxon>
        <taxon>Spirurina</taxon>
        <taxon>Spiruromorpha</taxon>
        <taxon>Filarioidea</taxon>
        <taxon>Onchocercidae</taxon>
        <taxon>Brugia</taxon>
    </lineage>
</organism>
<dbReference type="KEGG" id="bmy:BM_BM5953"/>
<dbReference type="OrthoDB" id="5807119at2759"/>
<protein>
    <submittedName>
        <fullName evidence="3 5">Uncharacterized protein</fullName>
    </submittedName>
</protein>
<feature type="region of interest" description="Disordered" evidence="2">
    <location>
        <begin position="171"/>
        <end position="208"/>
    </location>
</feature>
<feature type="coiled-coil region" evidence="1">
    <location>
        <begin position="425"/>
        <end position="481"/>
    </location>
</feature>
<dbReference type="PANTHER" id="PTHR23159">
    <property type="entry name" value="CENTROSOMAL PROTEIN 2"/>
    <property type="match status" value="1"/>
</dbReference>
<keyword evidence="1" id="KW-0175">Coiled coil</keyword>
<feature type="coiled-coil region" evidence="1">
    <location>
        <begin position="1017"/>
        <end position="1064"/>
    </location>
</feature>
<keyword evidence="4" id="KW-1185">Reference proteome</keyword>
<accession>A0A7I4KLW0</accession>
<feature type="compositionally biased region" description="Basic and acidic residues" evidence="2">
    <location>
        <begin position="188"/>
        <end position="202"/>
    </location>
</feature>
<dbReference type="GeneID" id="6095956"/>
<name>A0A4E9EVT7_BRUMA</name>
<evidence type="ECO:0000313" key="3">
    <source>
        <dbReference type="EMBL" id="VIO88254.1"/>
    </source>
</evidence>
<dbReference type="WBParaSite" id="Bm5953a.1">
    <property type="protein sequence ID" value="Bm5953a.1"/>
    <property type="gene ID" value="WBGene00226214"/>
</dbReference>
<evidence type="ECO:0000256" key="1">
    <source>
        <dbReference type="SAM" id="Coils"/>
    </source>
</evidence>
<dbReference type="PANTHER" id="PTHR23159:SF31">
    <property type="entry name" value="CENTROSOME-ASSOCIATED PROTEIN CEP250 ISOFORM X1"/>
    <property type="match status" value="1"/>
</dbReference>
<evidence type="ECO:0000313" key="4">
    <source>
        <dbReference type="Proteomes" id="UP000006672"/>
    </source>
</evidence>
<reference evidence="4" key="1">
    <citation type="journal article" date="2007" name="Science">
        <title>Draft genome of the filarial nematode parasite Brugia malayi.</title>
        <authorList>
            <person name="Ghedin E."/>
            <person name="Wang S."/>
            <person name="Spiro D."/>
            <person name="Caler E."/>
            <person name="Zhao Q."/>
            <person name="Crabtree J."/>
            <person name="Allen J.E."/>
            <person name="Delcher A.L."/>
            <person name="Guiliano D.B."/>
            <person name="Miranda-Saavedra D."/>
            <person name="Angiuoli S.V."/>
            <person name="Creasy T."/>
            <person name="Amedeo P."/>
            <person name="Haas B."/>
            <person name="El-Sayed N.M."/>
            <person name="Wortman J.R."/>
            <person name="Feldblyum T."/>
            <person name="Tallon L."/>
            <person name="Schatz M."/>
            <person name="Shumway M."/>
            <person name="Koo H."/>
            <person name="Salzberg S.L."/>
            <person name="Schobel S."/>
            <person name="Pertea M."/>
            <person name="Pop M."/>
            <person name="White O."/>
            <person name="Barton G.J."/>
            <person name="Carlow C.K."/>
            <person name="Crawford M.J."/>
            <person name="Daub J."/>
            <person name="Dimmic M.W."/>
            <person name="Estes C.F."/>
            <person name="Foster J.M."/>
            <person name="Ganatra M."/>
            <person name="Gregory W.F."/>
            <person name="Johnson N.M."/>
            <person name="Jin J."/>
            <person name="Komuniecki R."/>
            <person name="Korf I."/>
            <person name="Kumar S."/>
            <person name="Laney S."/>
            <person name="Li B.W."/>
            <person name="Li W."/>
            <person name="Lindblom T.H."/>
            <person name="Lustigman S."/>
            <person name="Ma D."/>
            <person name="Maina C.V."/>
            <person name="Martin D.M."/>
            <person name="McCarter J.P."/>
            <person name="McReynolds L."/>
            <person name="Mitreva M."/>
            <person name="Nutman T.B."/>
            <person name="Parkinson J."/>
            <person name="Peregrin-Alvarez J.M."/>
            <person name="Poole C."/>
            <person name="Ren Q."/>
            <person name="Saunders L."/>
            <person name="Sluder A.E."/>
            <person name="Smith K."/>
            <person name="Stanke M."/>
            <person name="Unnasch T.R."/>
            <person name="Ware J."/>
            <person name="Wei A.D."/>
            <person name="Weil G."/>
            <person name="Williams D.J."/>
            <person name="Zhang Y."/>
            <person name="Williams S.A."/>
            <person name="Fraser-Liggett C."/>
            <person name="Slatko B."/>
            <person name="Blaxter M.L."/>
            <person name="Scott A.L."/>
        </authorList>
    </citation>
    <scope>NUCLEOTIDE SEQUENCE</scope>
    <source>
        <strain evidence="4">FR3</strain>
    </source>
</reference>
<feature type="coiled-coil region" evidence="1">
    <location>
        <begin position="265"/>
        <end position="378"/>
    </location>
</feature>
<accession>A0A4E9EVT7</accession>
<dbReference type="RefSeq" id="XP_042930735.1">
    <property type="nucleotide sequence ID" value="XM_043074801.1"/>
</dbReference>
<reference evidence="3" key="2">
    <citation type="submission" date="2019-04" db="EMBL/GenBank/DDBJ databases">
        <authorList>
            <person name="Howe K."/>
            <person name="Paulini M."/>
            <person name="Williams G."/>
        </authorList>
    </citation>
    <scope>NUCLEOTIDE SEQUENCE [LARGE SCALE GENOMIC DNA]</scope>
    <source>
        <strain evidence="3">FR3</strain>
    </source>
</reference>
<dbReference type="Proteomes" id="UP000006672">
    <property type="component" value="Unassembled WGS sequence"/>
</dbReference>